<dbReference type="PANTHER" id="PTHR23088:SF27">
    <property type="entry name" value="DEAMINATED GLUTATHIONE AMIDASE"/>
    <property type="match status" value="1"/>
</dbReference>
<evidence type="ECO:0000313" key="6">
    <source>
        <dbReference type="EMBL" id="CDP36486.1"/>
    </source>
</evidence>
<organism evidence="6">
    <name type="scientific">Blastobotrys adeninivorans</name>
    <name type="common">Yeast</name>
    <name type="synonym">Arxula adeninivorans</name>
    <dbReference type="NCBI Taxonomy" id="409370"/>
    <lineage>
        <taxon>Eukaryota</taxon>
        <taxon>Fungi</taxon>
        <taxon>Dikarya</taxon>
        <taxon>Ascomycota</taxon>
        <taxon>Saccharomycotina</taxon>
        <taxon>Dipodascomycetes</taxon>
        <taxon>Dipodascales</taxon>
        <taxon>Trichomonascaceae</taxon>
        <taxon>Blastobotrys</taxon>
    </lineage>
</organism>
<dbReference type="InterPro" id="IPR036526">
    <property type="entry name" value="C-N_Hydrolase_sf"/>
</dbReference>
<comment type="subcellular location">
    <subcellularLocation>
        <location evidence="1">Cytoplasm</location>
    </subcellularLocation>
</comment>
<protein>
    <submittedName>
        <fullName evidence="6">ARAD1B14190p</fullName>
    </submittedName>
</protein>
<proteinExistence type="inferred from homology"/>
<name>A0A060TB96_BLAAD</name>
<evidence type="ECO:0000256" key="2">
    <source>
        <dbReference type="ARBA" id="ARBA00010613"/>
    </source>
</evidence>
<reference evidence="6" key="2">
    <citation type="submission" date="2014-06" db="EMBL/GenBank/DDBJ databases">
        <title>The complete genome of Blastobotrys (Arxula) adeninivorans LS3 - a yeast of biotechnological interest.</title>
        <authorList>
            <person name="Kunze G."/>
            <person name="Gaillardin C."/>
            <person name="Czernicka M."/>
            <person name="Durrens P."/>
            <person name="Martin T."/>
            <person name="Boer E."/>
            <person name="Gabaldon T."/>
            <person name="Cruz J."/>
            <person name="Talla E."/>
            <person name="Marck C."/>
            <person name="Goffeau A."/>
            <person name="Barbe V."/>
            <person name="Baret P."/>
            <person name="Baronian K."/>
            <person name="Beier S."/>
            <person name="Bleykasten C."/>
            <person name="Bode R."/>
            <person name="Casaregola S."/>
            <person name="Despons L."/>
            <person name="Fairhead C."/>
            <person name="Giersberg M."/>
            <person name="Gierski P."/>
            <person name="Hahnel U."/>
            <person name="Hartmann A."/>
            <person name="Jankowska D."/>
            <person name="Jubin C."/>
            <person name="Jung P."/>
            <person name="Lafontaine I."/>
            <person name="Leh-Louis V."/>
            <person name="Lemaire M."/>
            <person name="Marcet-Houben M."/>
            <person name="Mascher M."/>
            <person name="Morel G."/>
            <person name="Richard G.-F."/>
            <person name="Riechen J."/>
            <person name="Sacerdot C."/>
            <person name="Sarkar A."/>
            <person name="Savel G."/>
            <person name="Schacherer J."/>
            <person name="Sherman D."/>
            <person name="Straub M.-L."/>
            <person name="Stein N."/>
            <person name="Thierry A."/>
            <person name="Trautwein-Schult A."/>
            <person name="Westhof E."/>
            <person name="Worch S."/>
            <person name="Dujon B."/>
            <person name="Souciet J.-L."/>
            <person name="Wincker P."/>
            <person name="Scholz U."/>
            <person name="Neuveglise N."/>
        </authorList>
    </citation>
    <scope>NUCLEOTIDE SEQUENCE</scope>
    <source>
        <strain evidence="6">LS3</strain>
    </source>
</reference>
<dbReference type="InterPro" id="IPR001110">
    <property type="entry name" value="UPF0012_CS"/>
</dbReference>
<evidence type="ECO:0000256" key="4">
    <source>
        <dbReference type="ARBA" id="ARBA00022801"/>
    </source>
</evidence>
<dbReference type="Gene3D" id="3.60.110.10">
    <property type="entry name" value="Carbon-nitrogen hydrolase"/>
    <property type="match status" value="1"/>
</dbReference>
<accession>A0A060TB96</accession>
<dbReference type="PhylomeDB" id="A0A060TB96"/>
<dbReference type="SUPFAM" id="SSF56317">
    <property type="entry name" value="Carbon-nitrogen hydrolase"/>
    <property type="match status" value="1"/>
</dbReference>
<evidence type="ECO:0000256" key="1">
    <source>
        <dbReference type="ARBA" id="ARBA00004496"/>
    </source>
</evidence>
<dbReference type="PROSITE" id="PS01227">
    <property type="entry name" value="UPF0012"/>
    <property type="match status" value="1"/>
</dbReference>
<evidence type="ECO:0000259" key="5">
    <source>
        <dbReference type="PROSITE" id="PS50263"/>
    </source>
</evidence>
<evidence type="ECO:0000256" key="3">
    <source>
        <dbReference type="ARBA" id="ARBA00022490"/>
    </source>
</evidence>
<dbReference type="InterPro" id="IPR003010">
    <property type="entry name" value="C-N_Hydrolase"/>
</dbReference>
<dbReference type="EMBL" id="HG937692">
    <property type="protein sequence ID" value="CDP36486.1"/>
    <property type="molecule type" value="Genomic_DNA"/>
</dbReference>
<dbReference type="CDD" id="cd07572">
    <property type="entry name" value="nit"/>
    <property type="match status" value="1"/>
</dbReference>
<dbReference type="GO" id="GO:0016811">
    <property type="term" value="F:hydrolase activity, acting on carbon-nitrogen (but not peptide) bonds, in linear amides"/>
    <property type="evidence" value="ECO:0007669"/>
    <property type="project" value="InterPro"/>
</dbReference>
<sequence>MVLIAAGQFCATSNLVQNAASVGVLIKRAAAVGARVLFLPEASDYIGSNGQETVSLAREVDQSPFIQGVREHLRALPEANRLEISVGVHEPAAGGRVKNTLLWLDNQGNVLHRYQKLHLFDVEIANGPILKESQSVEPGSEVLAPFDTAIGKVGAAICYDIRFPEHALKLRSLGAQILQYPSAFTVRTGQAHWEALARARAIDTQSYVVMAAQVGKHDEAGKRQSYGHSMIVDPWGSVIAQAPDTDSNPRIIVADIDLDTVARVRRDMPLWQQRRTDIFP</sequence>
<dbReference type="PANTHER" id="PTHR23088">
    <property type="entry name" value="NITRILASE-RELATED"/>
    <property type="match status" value="1"/>
</dbReference>
<dbReference type="Pfam" id="PF00795">
    <property type="entry name" value="CN_hydrolase"/>
    <property type="match status" value="1"/>
</dbReference>
<feature type="domain" description="CN hydrolase" evidence="5">
    <location>
        <begin position="2"/>
        <end position="258"/>
    </location>
</feature>
<comment type="similarity">
    <text evidence="2">Belongs to the carbon-nitrogen hydrolase superfamily. NIT1/NIT2 family.</text>
</comment>
<gene>
    <name evidence="6" type="ORF">GNLVRS02_ARAD1B14190g</name>
</gene>
<keyword evidence="3" id="KW-0963">Cytoplasm</keyword>
<keyword evidence="4" id="KW-0378">Hydrolase</keyword>
<dbReference type="FunFam" id="3.60.110.10:FF:000024">
    <property type="entry name" value="Deaminated glutathione amidase"/>
    <property type="match status" value="1"/>
</dbReference>
<reference evidence="6" key="1">
    <citation type="submission" date="2014-02" db="EMBL/GenBank/DDBJ databases">
        <authorList>
            <person name="Genoscope - CEA"/>
        </authorList>
    </citation>
    <scope>NUCLEOTIDE SEQUENCE</scope>
    <source>
        <strain evidence="6">LS3</strain>
    </source>
</reference>
<dbReference type="InterPro" id="IPR045254">
    <property type="entry name" value="Nit1/2_C-N_Hydrolase"/>
</dbReference>
<dbReference type="AlphaFoldDB" id="A0A060TB96"/>
<dbReference type="GO" id="GO:0005737">
    <property type="term" value="C:cytoplasm"/>
    <property type="evidence" value="ECO:0007669"/>
    <property type="project" value="UniProtKB-SubCell"/>
</dbReference>
<dbReference type="PROSITE" id="PS50263">
    <property type="entry name" value="CN_HYDROLASE"/>
    <property type="match status" value="1"/>
</dbReference>